<dbReference type="GO" id="GO:0046872">
    <property type="term" value="F:metal ion binding"/>
    <property type="evidence" value="ECO:0007669"/>
    <property type="project" value="UniProtKB-KW"/>
</dbReference>
<evidence type="ECO:0000256" key="6">
    <source>
        <dbReference type="ARBA" id="ARBA00022801"/>
    </source>
</evidence>
<dbReference type="GO" id="GO:0016787">
    <property type="term" value="F:hydrolase activity"/>
    <property type="evidence" value="ECO:0007669"/>
    <property type="project" value="UniProtKB-KW"/>
</dbReference>
<accession>A0AA38MMR6</accession>
<evidence type="ECO:0000256" key="5">
    <source>
        <dbReference type="ARBA" id="ARBA00022723"/>
    </source>
</evidence>
<comment type="cofactor">
    <cofactor evidence="1">
        <name>a divalent metal cation</name>
        <dbReference type="ChEBI" id="CHEBI:60240"/>
    </cofactor>
</comment>
<evidence type="ECO:0000256" key="3">
    <source>
        <dbReference type="ARBA" id="ARBA00006958"/>
    </source>
</evidence>
<dbReference type="PANTHER" id="PTHR22930">
    <property type="match status" value="1"/>
</dbReference>
<keyword evidence="10" id="KW-1185">Reference proteome</keyword>
<evidence type="ECO:0000313" key="10">
    <source>
        <dbReference type="Proteomes" id="UP001168821"/>
    </source>
</evidence>
<feature type="domain" description="DDE Tnp4" evidence="8">
    <location>
        <begin position="157"/>
        <end position="318"/>
    </location>
</feature>
<dbReference type="Pfam" id="PF13359">
    <property type="entry name" value="DDE_Tnp_4"/>
    <property type="match status" value="1"/>
</dbReference>
<protein>
    <recommendedName>
        <fullName evidence="8">DDE Tnp4 domain-containing protein</fullName>
    </recommendedName>
</protein>
<dbReference type="InterPro" id="IPR045249">
    <property type="entry name" value="HARBI1-like"/>
</dbReference>
<comment type="similarity">
    <text evidence="3">Belongs to the HARBI1 family.</text>
</comment>
<reference evidence="9" key="1">
    <citation type="journal article" date="2023" name="G3 (Bethesda)">
        <title>Whole genome assemblies of Zophobas morio and Tenebrio molitor.</title>
        <authorList>
            <person name="Kaur S."/>
            <person name="Stinson S.A."/>
            <person name="diCenzo G.C."/>
        </authorList>
    </citation>
    <scope>NUCLEOTIDE SEQUENCE</scope>
    <source>
        <strain evidence="9">QUZm001</strain>
    </source>
</reference>
<gene>
    <name evidence="9" type="ORF">Zmor_006356</name>
</gene>
<dbReference type="AlphaFoldDB" id="A0AA38MMR6"/>
<dbReference type="GO" id="GO:0004518">
    <property type="term" value="F:nuclease activity"/>
    <property type="evidence" value="ECO:0007669"/>
    <property type="project" value="UniProtKB-KW"/>
</dbReference>
<dbReference type="EMBL" id="JALNTZ010000002">
    <property type="protein sequence ID" value="KAJ3661986.1"/>
    <property type="molecule type" value="Genomic_DNA"/>
</dbReference>
<keyword evidence="7" id="KW-0539">Nucleus</keyword>
<evidence type="ECO:0000256" key="4">
    <source>
        <dbReference type="ARBA" id="ARBA00022722"/>
    </source>
</evidence>
<dbReference type="PANTHER" id="PTHR22930:SF289">
    <property type="entry name" value="DDE TNP4 DOMAIN-CONTAINING PROTEIN-RELATED"/>
    <property type="match status" value="1"/>
</dbReference>
<dbReference type="InterPro" id="IPR027806">
    <property type="entry name" value="HARBI1_dom"/>
</dbReference>
<dbReference type="GO" id="GO:0005634">
    <property type="term" value="C:nucleus"/>
    <property type="evidence" value="ECO:0007669"/>
    <property type="project" value="UniProtKB-SubCell"/>
</dbReference>
<name>A0AA38MMR6_9CUCU</name>
<keyword evidence="4" id="KW-0540">Nuclease</keyword>
<organism evidence="9 10">
    <name type="scientific">Zophobas morio</name>
    <dbReference type="NCBI Taxonomy" id="2755281"/>
    <lineage>
        <taxon>Eukaryota</taxon>
        <taxon>Metazoa</taxon>
        <taxon>Ecdysozoa</taxon>
        <taxon>Arthropoda</taxon>
        <taxon>Hexapoda</taxon>
        <taxon>Insecta</taxon>
        <taxon>Pterygota</taxon>
        <taxon>Neoptera</taxon>
        <taxon>Endopterygota</taxon>
        <taxon>Coleoptera</taxon>
        <taxon>Polyphaga</taxon>
        <taxon>Cucujiformia</taxon>
        <taxon>Tenebrionidae</taxon>
        <taxon>Zophobas</taxon>
    </lineage>
</organism>
<evidence type="ECO:0000256" key="7">
    <source>
        <dbReference type="ARBA" id="ARBA00023242"/>
    </source>
</evidence>
<keyword evidence="5" id="KW-0479">Metal-binding</keyword>
<proteinExistence type="inferred from homology"/>
<sequence length="376" mass="42811">MDELHMADILEELEDAEEDNAIVPALRVTIDPLETLPENQFVKIFRVSKILFRFIVGLLAPFMRPQNRGTDLAINTRVLAALRFYAGGSYQTDIGVNKFVSISQQSVSRSIKEVTDALNRPQILNRFIKFPQDIQELNSCRRKFYEKFGFPGVVGCIDCTHVAIVPPPGNNPEMPERAFVNRKGYHSINVQLICDSNAKILNIVAAHAGNTHDSFIWTNCEVERVMRQIHGEGRSNYYLLGDSGYPLRPWLLTSFNYEPAPDTPEYRYNVAHKSVRSIIERCNGILKARFRCCLKDRVLHYKPEMACKIINACAVLHNLCTDHHMPVPEDEEVIDVNDGLIQAPPLEENERAQGRINPELVAGRNTRARLIRARFQ</sequence>
<comment type="caution">
    <text evidence="9">The sequence shown here is derived from an EMBL/GenBank/DDBJ whole genome shotgun (WGS) entry which is preliminary data.</text>
</comment>
<evidence type="ECO:0000259" key="8">
    <source>
        <dbReference type="Pfam" id="PF13359"/>
    </source>
</evidence>
<evidence type="ECO:0000313" key="9">
    <source>
        <dbReference type="EMBL" id="KAJ3661986.1"/>
    </source>
</evidence>
<keyword evidence="6" id="KW-0378">Hydrolase</keyword>
<dbReference type="Proteomes" id="UP001168821">
    <property type="component" value="Unassembled WGS sequence"/>
</dbReference>
<evidence type="ECO:0000256" key="2">
    <source>
        <dbReference type="ARBA" id="ARBA00004123"/>
    </source>
</evidence>
<comment type="subcellular location">
    <subcellularLocation>
        <location evidence="2">Nucleus</location>
    </subcellularLocation>
</comment>
<evidence type="ECO:0000256" key="1">
    <source>
        <dbReference type="ARBA" id="ARBA00001968"/>
    </source>
</evidence>